<proteinExistence type="predicted"/>
<sequence length="200" mass="23012">MEGDFALDREALMQNFTQLNRMKQDLLKKISKNEKKLNSALQEMKNYIKPPVVIVRVFVSLFILLQVDGFEEYLGPSLSKFPADPHKLWKFAKSHIQLSQMHPKNLIRMLKDASKAHSEIGSTSPQHKEFLMKAALMLMDPVTTEDVKRASEVAVMLLQWIKVGMKQVQTEIELLKLETKIKRMTNRNAFKAVGLVGRMM</sequence>
<name>A0AAE0GP50_9CHLO</name>
<feature type="coiled-coil region" evidence="1">
    <location>
        <begin position="9"/>
        <end position="43"/>
    </location>
</feature>
<keyword evidence="3" id="KW-1185">Reference proteome</keyword>
<organism evidence="2 3">
    <name type="scientific">Cymbomonas tetramitiformis</name>
    <dbReference type="NCBI Taxonomy" id="36881"/>
    <lineage>
        <taxon>Eukaryota</taxon>
        <taxon>Viridiplantae</taxon>
        <taxon>Chlorophyta</taxon>
        <taxon>Pyramimonadophyceae</taxon>
        <taxon>Pyramimonadales</taxon>
        <taxon>Pyramimonadaceae</taxon>
        <taxon>Cymbomonas</taxon>
    </lineage>
</organism>
<dbReference type="Proteomes" id="UP001190700">
    <property type="component" value="Unassembled WGS sequence"/>
</dbReference>
<evidence type="ECO:0000313" key="2">
    <source>
        <dbReference type="EMBL" id="KAK3281724.1"/>
    </source>
</evidence>
<accession>A0AAE0GP50</accession>
<gene>
    <name evidence="2" type="ORF">CYMTET_10506</name>
</gene>
<reference evidence="2 3" key="1">
    <citation type="journal article" date="2015" name="Genome Biol. Evol.">
        <title>Comparative Genomics of a Bacterivorous Green Alga Reveals Evolutionary Causalities and Consequences of Phago-Mixotrophic Mode of Nutrition.</title>
        <authorList>
            <person name="Burns J.A."/>
            <person name="Paasch A."/>
            <person name="Narechania A."/>
            <person name="Kim E."/>
        </authorList>
    </citation>
    <scope>NUCLEOTIDE SEQUENCE [LARGE SCALE GENOMIC DNA]</scope>
    <source>
        <strain evidence="2 3">PLY_AMNH</strain>
    </source>
</reference>
<dbReference type="Gene3D" id="1.20.920.60">
    <property type="match status" value="1"/>
</dbReference>
<dbReference type="EMBL" id="LGRX02003729">
    <property type="protein sequence ID" value="KAK3281724.1"/>
    <property type="molecule type" value="Genomic_DNA"/>
</dbReference>
<protein>
    <submittedName>
        <fullName evidence="2">Uncharacterized protein</fullName>
    </submittedName>
</protein>
<dbReference type="AlphaFoldDB" id="A0AAE0GP50"/>
<evidence type="ECO:0000313" key="3">
    <source>
        <dbReference type="Proteomes" id="UP001190700"/>
    </source>
</evidence>
<evidence type="ECO:0000256" key="1">
    <source>
        <dbReference type="SAM" id="Coils"/>
    </source>
</evidence>
<comment type="caution">
    <text evidence="2">The sequence shown here is derived from an EMBL/GenBank/DDBJ whole genome shotgun (WGS) entry which is preliminary data.</text>
</comment>
<keyword evidence="1" id="KW-0175">Coiled coil</keyword>